<keyword evidence="1" id="KW-0812">Transmembrane</keyword>
<dbReference type="EMBL" id="QNRE01000024">
    <property type="protein sequence ID" value="RBO82141.1"/>
    <property type="molecule type" value="Genomic_DNA"/>
</dbReference>
<dbReference type="RefSeq" id="WP_113975391.1">
    <property type="nucleotide sequence ID" value="NZ_CP107943.1"/>
</dbReference>
<dbReference type="AlphaFoldDB" id="A0A366CWC8"/>
<proteinExistence type="predicted"/>
<protein>
    <submittedName>
        <fullName evidence="2">Uncharacterized protein</fullName>
    </submittedName>
</protein>
<keyword evidence="1" id="KW-1133">Transmembrane helix</keyword>
<accession>A0A366CWC8</accession>
<evidence type="ECO:0000313" key="3">
    <source>
        <dbReference type="Proteomes" id="UP000252586"/>
    </source>
</evidence>
<name>A0A366CWC8_9NOCA</name>
<keyword evidence="1" id="KW-0472">Membrane</keyword>
<comment type="caution">
    <text evidence="2">The sequence shown here is derived from an EMBL/GenBank/DDBJ whole genome shotgun (WGS) entry which is preliminary data.</text>
</comment>
<dbReference type="Proteomes" id="UP000252586">
    <property type="component" value="Unassembled WGS sequence"/>
</dbReference>
<reference evidence="2 3" key="1">
    <citation type="submission" date="2018-06" db="EMBL/GenBank/DDBJ databases">
        <title>Genomic Encyclopedia of Type Strains, Phase IV (KMG-IV): sequencing the most valuable type-strain genomes for metagenomic binning, comparative biology and taxonomic classification.</title>
        <authorList>
            <person name="Goeker M."/>
        </authorList>
    </citation>
    <scope>NUCLEOTIDE SEQUENCE [LARGE SCALE GENOMIC DNA]</scope>
    <source>
        <strain evidence="2 3">DSM 44599</strain>
    </source>
</reference>
<keyword evidence="3" id="KW-1185">Reference proteome</keyword>
<feature type="transmembrane region" description="Helical" evidence="1">
    <location>
        <begin position="41"/>
        <end position="60"/>
    </location>
</feature>
<sequence>MTPMTRRLWGIFAGALAGFVAATIGLRLAGGDAFAGADRVWTAVGGAVAGVVAVLVVHLLTARRRRGPE</sequence>
<dbReference type="STRING" id="1210090.GCA_001613185_05474"/>
<evidence type="ECO:0000256" key="1">
    <source>
        <dbReference type="SAM" id="Phobius"/>
    </source>
</evidence>
<organism evidence="2 3">
    <name type="scientific">Nocardia puris</name>
    <dbReference type="NCBI Taxonomy" id="208602"/>
    <lineage>
        <taxon>Bacteria</taxon>
        <taxon>Bacillati</taxon>
        <taxon>Actinomycetota</taxon>
        <taxon>Actinomycetes</taxon>
        <taxon>Mycobacteriales</taxon>
        <taxon>Nocardiaceae</taxon>
        <taxon>Nocardia</taxon>
    </lineage>
</organism>
<evidence type="ECO:0000313" key="2">
    <source>
        <dbReference type="EMBL" id="RBO82141.1"/>
    </source>
</evidence>
<gene>
    <name evidence="2" type="ORF">DFR74_12419</name>
</gene>